<evidence type="ECO:0000313" key="2">
    <source>
        <dbReference type="Proteomes" id="UP000018466"/>
    </source>
</evidence>
<accession>A0AA36Y3Y6</accession>
<evidence type="ECO:0000313" key="1">
    <source>
        <dbReference type="EMBL" id="EHO16040.1"/>
    </source>
</evidence>
<reference evidence="1 2" key="1">
    <citation type="submission" date="2011-10" db="EMBL/GenBank/DDBJ databases">
        <title>The Genome Sequence of Lachnospiraceae bacterium ACC2.</title>
        <authorList>
            <consortium name="The Broad Institute Genome Sequencing Platform"/>
            <person name="Earl A."/>
            <person name="Ward D."/>
            <person name="Feldgarden M."/>
            <person name="Gevers D."/>
            <person name="Sizova M."/>
            <person name="Hazen A."/>
            <person name="Epstein S."/>
            <person name="Young S.K."/>
            <person name="Zeng Q."/>
            <person name="Gargeya S."/>
            <person name="Fitzgerald M."/>
            <person name="Haas B."/>
            <person name="Abouelleil A."/>
            <person name="Alvarado L."/>
            <person name="Arachchi H.M."/>
            <person name="Berlin A."/>
            <person name="Brown A."/>
            <person name="Chapman S.B."/>
            <person name="Chen Z."/>
            <person name="Dunbar C."/>
            <person name="Freedman E."/>
            <person name="Gearin G."/>
            <person name="Goldberg J."/>
            <person name="Griggs A."/>
            <person name="Gujja S."/>
            <person name="Heiman D."/>
            <person name="Howarth C."/>
            <person name="Larson L."/>
            <person name="Lui A."/>
            <person name="MacDonald P.J.P."/>
            <person name="Montmayeur A."/>
            <person name="Murphy C."/>
            <person name="Neiman D."/>
            <person name="Pearson M."/>
            <person name="Priest M."/>
            <person name="Roberts A."/>
            <person name="Saif S."/>
            <person name="Shea T."/>
            <person name="Shenoy N."/>
            <person name="Sisk P."/>
            <person name="Stolte C."/>
            <person name="Sykes S."/>
            <person name="Wortman J."/>
            <person name="Nusbaum C."/>
            <person name="Birren B."/>
        </authorList>
    </citation>
    <scope>NUCLEOTIDE SEQUENCE [LARGE SCALE GENOMIC DNA]</scope>
    <source>
        <strain evidence="1 2">ACC2</strain>
    </source>
</reference>
<organism evidence="1 2">
    <name type="scientific">Stomatobaculum longum</name>
    <dbReference type="NCBI Taxonomy" id="796942"/>
    <lineage>
        <taxon>Bacteria</taxon>
        <taxon>Bacillati</taxon>
        <taxon>Bacillota</taxon>
        <taxon>Clostridia</taxon>
        <taxon>Lachnospirales</taxon>
        <taxon>Lachnospiraceae</taxon>
        <taxon>Stomatobaculum</taxon>
    </lineage>
</organism>
<dbReference type="RefSeq" id="WP_009533418.1">
    <property type="nucleotide sequence ID" value="NZ_CAUOLT010000002.1"/>
</dbReference>
<dbReference type="AlphaFoldDB" id="A0AA36Y3Y6"/>
<gene>
    <name evidence="1" type="ORF">HMPREF9623_01586</name>
</gene>
<keyword evidence="2" id="KW-1185">Reference proteome</keyword>
<comment type="caution">
    <text evidence="1">The sequence shown here is derived from an EMBL/GenBank/DDBJ whole genome shotgun (WGS) entry which is preliminary data.</text>
</comment>
<proteinExistence type="predicted"/>
<dbReference type="Proteomes" id="UP000018466">
    <property type="component" value="Unassembled WGS sequence"/>
</dbReference>
<dbReference type="EMBL" id="AGEL01000013">
    <property type="protein sequence ID" value="EHO16040.1"/>
    <property type="molecule type" value="Genomic_DNA"/>
</dbReference>
<sequence>MNTKENESGIREKEYIQQVVYNEVLYLPVPKLKIKKQGATISDIVKEARISYDNGNPYNIDINDLTLLEACLKEESGISDIGNATIHYASFNKNTNDLIAHGVTRQEADSITDAKAISAVVFIYKGSERQGIKEGVSMVFRGTPRAAWSDNANMESDCTGHFQKDGFTYERISSLDRASLLNVQDTLRQIEEGDDETARVCRQFMQENKLALSAHSQGGKRAVTAKGVFPELQNTRCYVFDAPGIPPEHWDELVQHWGAEKVEEMRNDIYSIYADNDIVHGIGYTEQRGYFARNQMALDVPEVDNDRNANVMAYHYAFRLLHIDGDGSVRLQEKVEKEGNWAEYAKVVSDELMKLPPDKRADLMHPTMALIQVFHANSLPHNYNFIEHIKLGGRTMKFLPDIIPLLHFSAYRYYSESYSKEHPLERWPAGAGEIVLKLKGMLPKDIQNGLNEAGDAWNKSLGFYREGIGCVIGLPGVLSRSMSKFIVEKLEATKQLADNDSIRPNSFYRDEGGLPMIRHDQTFNRCTIGMLQFGIEAYSEAITGACDWVKSAWMNVTQAYYLDDYRVFCNLNYPFKSVSDPISGCMSRGGYPGLLRFQAPPSLALSKNVAYVCRSVDQTIGSCEESCYPLFWIPAGAQYPWKLAELLRKQHTAEIQAGVDGLKRDKAVLESCILEACGISTLEELKSDVPGKRPLFALAKRVLYDARETEEILLHYAARLEKGLQAQFALLPAGSAAGETEKLFDTEGFLAKEPADNSSTYRGEVGISYADAGASMQDCEEKALQCNYIISDIGELRHTLSGLRYVSVSHDGLDEMTGIINRWRAQQLHHREALGSYMRCCQEAEAAFCERCNRIAVN</sequence>
<dbReference type="GeneID" id="86941314"/>
<name>A0AA36Y3Y6_9FIRM</name>
<protein>
    <submittedName>
        <fullName evidence="1">Uncharacterized protein</fullName>
    </submittedName>
</protein>